<feature type="region of interest" description="Disordered" evidence="1">
    <location>
        <begin position="38"/>
        <end position="107"/>
    </location>
</feature>
<dbReference type="Proteomes" id="UP000218209">
    <property type="component" value="Unassembled WGS sequence"/>
</dbReference>
<gene>
    <name evidence="2" type="ORF">BU14_0965s0005</name>
</gene>
<feature type="compositionally biased region" description="Basic and acidic residues" evidence="1">
    <location>
        <begin position="560"/>
        <end position="569"/>
    </location>
</feature>
<dbReference type="EMBL" id="KV919340">
    <property type="protein sequence ID" value="OSX69991.1"/>
    <property type="molecule type" value="Genomic_DNA"/>
</dbReference>
<feature type="compositionally biased region" description="Basic residues" evidence="1">
    <location>
        <begin position="534"/>
        <end position="559"/>
    </location>
</feature>
<feature type="compositionally biased region" description="Basic and acidic residues" evidence="1">
    <location>
        <begin position="381"/>
        <end position="391"/>
    </location>
</feature>
<keyword evidence="3" id="KW-1185">Reference proteome</keyword>
<dbReference type="AlphaFoldDB" id="A0A1X6NMY8"/>
<proteinExistence type="predicted"/>
<feature type="region of interest" description="Disordered" evidence="1">
    <location>
        <begin position="343"/>
        <end position="436"/>
    </location>
</feature>
<sequence>MDTRRCLGGIADRSGVFLFIARQHIRAGRAAQCLAADRQPASSGRRNACGAATCTAPSPIKAKQHAPNPTRSPRSAGAPRPPHSSPLNSTPRCPRHPRAEGTAAAPTDISDHATIAGASAVNVAIFGVGPAGRAATIPTVHAGAVHRRRDAAAAAITAAAIADAAHPATAGRAASGAKRAAIAATPVAAAAPVTAVRRWEAVAASRMRRRRRHVGTRREAVRRHGRVRVEPERHAVLTRRGDGCRRHGHRVKAAGRRHAATAATTTAAATATAAVRRVGRFAQPPAAVFADAAAVHAPPRGTRKCPIRVVKRGHQPPTAIPIAGGVVAKAAIVNHWRRRHHVRGGGIAEMRRGGAARARARARPRRRQRRVRAGARRRARRGESNEVCRERGRGRRHRSRRHRRRRSAAPHRRRRRPRRGRSRRGGGGGWLGSGCRRRRRVAARRRGLLGGRLQRRRRRRCVAGAPVWAGRTRAVHPTAVDARVGRARHCWCRRRCRRRTCRHRKGPKLQPQHLHPGGWRRRARHDAGGLNLGRGRHRRSGGRRGWRGSRRRRRRRRGRLGADHLRGRL</sequence>
<evidence type="ECO:0000256" key="1">
    <source>
        <dbReference type="SAM" id="MobiDB-lite"/>
    </source>
</evidence>
<name>A0A1X6NMY8_PORUM</name>
<feature type="compositionally biased region" description="Basic residues" evidence="1">
    <location>
        <begin position="358"/>
        <end position="380"/>
    </location>
</feature>
<feature type="compositionally biased region" description="Basic residues" evidence="1">
    <location>
        <begin position="392"/>
        <end position="424"/>
    </location>
</feature>
<evidence type="ECO:0000313" key="2">
    <source>
        <dbReference type="EMBL" id="OSX69991.1"/>
    </source>
</evidence>
<organism evidence="2 3">
    <name type="scientific">Porphyra umbilicalis</name>
    <name type="common">Purple laver</name>
    <name type="synonym">Red alga</name>
    <dbReference type="NCBI Taxonomy" id="2786"/>
    <lineage>
        <taxon>Eukaryota</taxon>
        <taxon>Rhodophyta</taxon>
        <taxon>Bangiophyceae</taxon>
        <taxon>Bangiales</taxon>
        <taxon>Bangiaceae</taxon>
        <taxon>Porphyra</taxon>
    </lineage>
</organism>
<protein>
    <submittedName>
        <fullName evidence="2">Uncharacterized protein</fullName>
    </submittedName>
</protein>
<reference evidence="2 3" key="1">
    <citation type="submission" date="2017-03" db="EMBL/GenBank/DDBJ databases">
        <title>WGS assembly of Porphyra umbilicalis.</title>
        <authorList>
            <person name="Brawley S.H."/>
            <person name="Blouin N.A."/>
            <person name="Ficko-Blean E."/>
            <person name="Wheeler G.L."/>
            <person name="Lohr M."/>
            <person name="Goodson H.V."/>
            <person name="Jenkins J.W."/>
            <person name="Blaby-Haas C.E."/>
            <person name="Helliwell K.E."/>
            <person name="Chan C."/>
            <person name="Marriage T."/>
            <person name="Bhattacharya D."/>
            <person name="Klein A.S."/>
            <person name="Badis Y."/>
            <person name="Brodie J."/>
            <person name="Cao Y."/>
            <person name="Collen J."/>
            <person name="Dittami S.M."/>
            <person name="Gachon C.M."/>
            <person name="Green B.R."/>
            <person name="Karpowicz S."/>
            <person name="Kim J.W."/>
            <person name="Kudahl U."/>
            <person name="Lin S."/>
            <person name="Michel G."/>
            <person name="Mittag M."/>
            <person name="Olson B.J."/>
            <person name="Pangilinan J."/>
            <person name="Peng Y."/>
            <person name="Qiu H."/>
            <person name="Shu S."/>
            <person name="Singer J.T."/>
            <person name="Smith A.G."/>
            <person name="Sprecher B.N."/>
            <person name="Wagner V."/>
            <person name="Wang W."/>
            <person name="Wang Z.-Y."/>
            <person name="Yan J."/>
            <person name="Yarish C."/>
            <person name="Zoeuner-Riek S."/>
            <person name="Zhuang Y."/>
            <person name="Zou Y."/>
            <person name="Lindquist E.A."/>
            <person name="Grimwood J."/>
            <person name="Barry K."/>
            <person name="Rokhsar D.S."/>
            <person name="Schmutz J."/>
            <person name="Stiller J.W."/>
            <person name="Grossman A.R."/>
            <person name="Prochnik S.E."/>
        </authorList>
    </citation>
    <scope>NUCLEOTIDE SEQUENCE [LARGE SCALE GENOMIC DNA]</scope>
    <source>
        <strain evidence="2">4086291</strain>
    </source>
</reference>
<feature type="region of interest" description="Disordered" evidence="1">
    <location>
        <begin position="504"/>
        <end position="569"/>
    </location>
</feature>
<evidence type="ECO:0000313" key="3">
    <source>
        <dbReference type="Proteomes" id="UP000218209"/>
    </source>
</evidence>
<accession>A0A1X6NMY8</accession>
<feature type="compositionally biased region" description="Low complexity" evidence="1">
    <location>
        <begin position="69"/>
        <end position="78"/>
    </location>
</feature>